<dbReference type="PROSITE" id="PS00674">
    <property type="entry name" value="AAA"/>
    <property type="match status" value="1"/>
</dbReference>
<feature type="compositionally biased region" description="Basic and acidic residues" evidence="5">
    <location>
        <begin position="279"/>
        <end position="292"/>
    </location>
</feature>
<evidence type="ECO:0000256" key="4">
    <source>
        <dbReference type="RuleBase" id="RU003651"/>
    </source>
</evidence>
<feature type="compositionally biased region" description="Basic and acidic residues" evidence="5">
    <location>
        <begin position="226"/>
        <end position="246"/>
    </location>
</feature>
<dbReference type="OrthoDB" id="10251136at2759"/>
<feature type="region of interest" description="Disordered" evidence="5">
    <location>
        <begin position="278"/>
        <end position="300"/>
    </location>
</feature>
<evidence type="ECO:0000313" key="7">
    <source>
        <dbReference type="EMBL" id="GES84232.1"/>
    </source>
</evidence>
<organism evidence="7 8">
    <name type="scientific">Rhizophagus clarus</name>
    <dbReference type="NCBI Taxonomy" id="94130"/>
    <lineage>
        <taxon>Eukaryota</taxon>
        <taxon>Fungi</taxon>
        <taxon>Fungi incertae sedis</taxon>
        <taxon>Mucoromycota</taxon>
        <taxon>Glomeromycotina</taxon>
        <taxon>Glomeromycetes</taxon>
        <taxon>Glomerales</taxon>
        <taxon>Glomeraceae</taxon>
        <taxon>Rhizophagus</taxon>
    </lineage>
</organism>
<name>A0A8H3QM58_9GLOM</name>
<dbReference type="Pfam" id="PF00004">
    <property type="entry name" value="AAA"/>
    <property type="match status" value="1"/>
</dbReference>
<dbReference type="SMART" id="SM00382">
    <property type="entry name" value="AAA"/>
    <property type="match status" value="1"/>
</dbReference>
<dbReference type="Proteomes" id="UP000615446">
    <property type="component" value="Unassembled WGS sequence"/>
</dbReference>
<reference evidence="7" key="1">
    <citation type="submission" date="2019-10" db="EMBL/GenBank/DDBJ databases">
        <title>Conservation and host-specific expression of non-tandemly repeated heterogenous ribosome RNA gene in arbuscular mycorrhizal fungi.</title>
        <authorList>
            <person name="Maeda T."/>
            <person name="Kobayashi Y."/>
            <person name="Nakagawa T."/>
            <person name="Ezawa T."/>
            <person name="Yamaguchi K."/>
            <person name="Bino T."/>
            <person name="Nishimoto Y."/>
            <person name="Shigenobu S."/>
            <person name="Kawaguchi M."/>
        </authorList>
    </citation>
    <scope>NUCLEOTIDE SEQUENCE</scope>
    <source>
        <strain evidence="7">HR1</strain>
    </source>
</reference>
<evidence type="ECO:0000259" key="6">
    <source>
        <dbReference type="SMART" id="SM00382"/>
    </source>
</evidence>
<keyword evidence="3 4" id="KW-0067">ATP-binding</keyword>
<dbReference type="Gene3D" id="3.40.50.300">
    <property type="entry name" value="P-loop containing nucleotide triphosphate hydrolases"/>
    <property type="match status" value="1"/>
</dbReference>
<keyword evidence="2 4" id="KW-0547">Nucleotide-binding</keyword>
<dbReference type="GO" id="GO:0016887">
    <property type="term" value="F:ATP hydrolysis activity"/>
    <property type="evidence" value="ECO:0007669"/>
    <property type="project" value="InterPro"/>
</dbReference>
<feature type="domain" description="AAA+ ATPase" evidence="6">
    <location>
        <begin position="419"/>
        <end position="547"/>
    </location>
</feature>
<dbReference type="InterPro" id="IPR041569">
    <property type="entry name" value="AAA_lid_3"/>
</dbReference>
<dbReference type="Pfam" id="PF17862">
    <property type="entry name" value="AAA_lid_3"/>
    <property type="match status" value="1"/>
</dbReference>
<dbReference type="InterPro" id="IPR003593">
    <property type="entry name" value="AAA+_ATPase"/>
</dbReference>
<evidence type="ECO:0000256" key="3">
    <source>
        <dbReference type="ARBA" id="ARBA00022840"/>
    </source>
</evidence>
<dbReference type="SUPFAM" id="SSF52540">
    <property type="entry name" value="P-loop containing nucleoside triphosphate hydrolases"/>
    <property type="match status" value="1"/>
</dbReference>
<dbReference type="InterPro" id="IPR027417">
    <property type="entry name" value="P-loop_NTPase"/>
</dbReference>
<evidence type="ECO:0000313" key="8">
    <source>
        <dbReference type="Proteomes" id="UP000615446"/>
    </source>
</evidence>
<dbReference type="InterPro" id="IPR003960">
    <property type="entry name" value="ATPase_AAA_CS"/>
</dbReference>
<dbReference type="AlphaFoldDB" id="A0A8H3QM58"/>
<dbReference type="InterPro" id="IPR050304">
    <property type="entry name" value="MT-severing_AAA_ATPase"/>
</dbReference>
<feature type="compositionally biased region" description="Basic residues" evidence="5">
    <location>
        <begin position="337"/>
        <end position="347"/>
    </location>
</feature>
<dbReference type="PANTHER" id="PTHR23074">
    <property type="entry name" value="AAA DOMAIN-CONTAINING"/>
    <property type="match status" value="1"/>
</dbReference>
<comment type="similarity">
    <text evidence="1 4">Belongs to the AAA ATPase family.</text>
</comment>
<proteinExistence type="inferred from homology"/>
<dbReference type="Gene3D" id="1.10.8.60">
    <property type="match status" value="1"/>
</dbReference>
<sequence length="650" mass="74730">MNQQDYLKEHYIERFLYTGGNHRIIAPMPKYQETPTFHDHGVTNYRKALSLLINKNPDYSSHIETQQLMEEVWDKYDWISCESKESDDNISSSNINALIEKEVNKRLQQSMENKIVNNNNDLNSSLTDDSANLQKFVDGEYNTEQSELSLLLNYAKETTSCKPSLSTYNLTPTKVKEEFAEIPRLSIIPKQERPPSPYINYSDPRKNYCSPSLSYNNDCEFGFNNDKEFSESPSKRRLDNSSRFDNDYDDNNYEEYDEEEISSLQQSSFITAKQQLTVENRKGRQNQRDQRSINKNHLPGTLKKKFITKTTSQVHKLPKFTSPLKNGEYNKDTIKYNRNKNPTKRNKPSPDVEYDEEIDERLKNVDPKMIEMIQNEIMEQSPNISWDDIAGLEHAKKTIQEAVTWPLLRPDIFTGLRSPPKGLLLFGPPGTGKTLIGKCIASSSSLTSKWVGDGEKMVRALFAVARVNQPAVVFVDEIDSLLTQRTDGEYEASRRIKTEFLVQFDGVKTAGLEEDRILLVGATNRPQEIDEAARRRFRKRLYIPLPEHDGRFAIIKNLLLKQKHSLTDEQIHEICKKTTGYSGSDMDGLCREAALGPIRVISDIRTISVDDVRSINYSDFIDALTQVRASVSDRDLELYEKWNLDYGSLS</sequence>
<dbReference type="EMBL" id="BLAL01000079">
    <property type="protein sequence ID" value="GES84232.1"/>
    <property type="molecule type" value="Genomic_DNA"/>
</dbReference>
<feature type="region of interest" description="Disordered" evidence="5">
    <location>
        <begin position="319"/>
        <end position="353"/>
    </location>
</feature>
<accession>A0A8H3QM58</accession>
<gene>
    <name evidence="7" type="ORF">RCL2_001135900</name>
</gene>
<feature type="region of interest" description="Disordered" evidence="5">
    <location>
        <begin position="226"/>
        <end position="251"/>
    </location>
</feature>
<protein>
    <submittedName>
        <fullName evidence="7">Fidgetin-like protein 1</fullName>
    </submittedName>
</protein>
<dbReference type="InterPro" id="IPR003959">
    <property type="entry name" value="ATPase_AAA_core"/>
</dbReference>
<dbReference type="FunFam" id="1.10.8.60:FF:000022">
    <property type="entry name" value="Fidgetin like 1"/>
    <property type="match status" value="1"/>
</dbReference>
<evidence type="ECO:0000256" key="5">
    <source>
        <dbReference type="SAM" id="MobiDB-lite"/>
    </source>
</evidence>
<dbReference type="InterPro" id="IPR015415">
    <property type="entry name" value="Spast_Vps4_C"/>
</dbReference>
<evidence type="ECO:0000256" key="1">
    <source>
        <dbReference type="ARBA" id="ARBA00006914"/>
    </source>
</evidence>
<evidence type="ECO:0000256" key="2">
    <source>
        <dbReference type="ARBA" id="ARBA00022741"/>
    </source>
</evidence>
<comment type="caution">
    <text evidence="7">The sequence shown here is derived from an EMBL/GenBank/DDBJ whole genome shotgun (WGS) entry which is preliminary data.</text>
</comment>
<dbReference type="PANTHER" id="PTHR23074:SF17">
    <property type="entry name" value="FIDGETIN-LIKE PROTEIN 1"/>
    <property type="match status" value="1"/>
</dbReference>
<dbReference type="Pfam" id="PF09336">
    <property type="entry name" value="Vps4_C"/>
    <property type="match status" value="1"/>
</dbReference>
<dbReference type="GO" id="GO:0005524">
    <property type="term" value="F:ATP binding"/>
    <property type="evidence" value="ECO:0007669"/>
    <property type="project" value="UniProtKB-KW"/>
</dbReference>